<protein>
    <recommendedName>
        <fullName evidence="2">PWWP domain-containing protein</fullName>
    </recommendedName>
</protein>
<dbReference type="PROSITE" id="PS50812">
    <property type="entry name" value="PWWP"/>
    <property type="match status" value="1"/>
</dbReference>
<evidence type="ECO:0000256" key="1">
    <source>
        <dbReference type="SAM" id="MobiDB-lite"/>
    </source>
</evidence>
<feature type="compositionally biased region" description="Basic and acidic residues" evidence="1">
    <location>
        <begin position="155"/>
        <end position="169"/>
    </location>
</feature>
<feature type="region of interest" description="Disordered" evidence="1">
    <location>
        <begin position="264"/>
        <end position="296"/>
    </location>
</feature>
<proteinExistence type="predicted"/>
<dbReference type="AlphaFoldDB" id="A0AAF0EY95"/>
<name>A0AAF0EY95_9BASI</name>
<dbReference type="Pfam" id="PF00855">
    <property type="entry name" value="PWWP"/>
    <property type="match status" value="1"/>
</dbReference>
<evidence type="ECO:0000259" key="2">
    <source>
        <dbReference type="PROSITE" id="PS50812"/>
    </source>
</evidence>
<dbReference type="SMART" id="SM00293">
    <property type="entry name" value="PWWP"/>
    <property type="match status" value="1"/>
</dbReference>
<dbReference type="Pfam" id="PF08711">
    <property type="entry name" value="Med26"/>
    <property type="match status" value="1"/>
</dbReference>
<gene>
    <name evidence="3" type="ORF">MCUN1_003355</name>
</gene>
<dbReference type="Gene3D" id="2.30.30.140">
    <property type="match status" value="1"/>
</dbReference>
<feature type="region of interest" description="Disordered" evidence="1">
    <location>
        <begin position="119"/>
        <end position="169"/>
    </location>
</feature>
<dbReference type="CDD" id="cd05840">
    <property type="entry name" value="PWWP_ScIOC4-like"/>
    <property type="match status" value="1"/>
</dbReference>
<sequence length="296" mass="33807">MSTEQEFKVGDVVLAKIKGFPAWPGIIMDDENVPSDVLEERPSSKNRQLYTVRFFPAADYNWATARDMQRLTEADINEFLEKTAKKTSDLYKAYQIARDPVAWNEEKNKIVKEHEEWLANGGADEEEEAEEEEEEEEEPRKRKAPAAGASRKKAKAPEPEEKAEPEIELDPATKRVREWRHKLQRAFLNKEGVIVASELETHDATFKTVEAYDEMTADQLKATKIGKVMKRINQLAEIPRDDEFKFRERAGALVLRWGAILGKGEEHEGDETREDAREESKDDAKDEAKGAESTNA</sequence>
<feature type="compositionally biased region" description="Basic and acidic residues" evidence="1">
    <location>
        <begin position="274"/>
        <end position="290"/>
    </location>
</feature>
<dbReference type="SUPFAM" id="SSF63748">
    <property type="entry name" value="Tudor/PWWP/MBT"/>
    <property type="match status" value="1"/>
</dbReference>
<dbReference type="Proteomes" id="UP001219933">
    <property type="component" value="Chromosome 5"/>
</dbReference>
<dbReference type="InterPro" id="IPR017923">
    <property type="entry name" value="TFIIS_N"/>
</dbReference>
<dbReference type="InterPro" id="IPR035503">
    <property type="entry name" value="IOC4-like_PWWP"/>
</dbReference>
<dbReference type="InterPro" id="IPR000313">
    <property type="entry name" value="PWWP_dom"/>
</dbReference>
<organism evidence="3 4">
    <name type="scientific">Malassezia cuniculi</name>
    <dbReference type="NCBI Taxonomy" id="948313"/>
    <lineage>
        <taxon>Eukaryota</taxon>
        <taxon>Fungi</taxon>
        <taxon>Dikarya</taxon>
        <taxon>Basidiomycota</taxon>
        <taxon>Ustilaginomycotina</taxon>
        <taxon>Malasseziomycetes</taxon>
        <taxon>Malasseziales</taxon>
        <taxon>Malasseziaceae</taxon>
        <taxon>Malassezia</taxon>
    </lineage>
</organism>
<keyword evidence="4" id="KW-1185">Reference proteome</keyword>
<evidence type="ECO:0000313" key="4">
    <source>
        <dbReference type="Proteomes" id="UP001219933"/>
    </source>
</evidence>
<accession>A0AAF0EY95</accession>
<feature type="domain" description="PWWP" evidence="2">
    <location>
        <begin position="9"/>
        <end position="74"/>
    </location>
</feature>
<feature type="compositionally biased region" description="Acidic residues" evidence="1">
    <location>
        <begin position="123"/>
        <end position="137"/>
    </location>
</feature>
<reference evidence="3" key="1">
    <citation type="submission" date="2023-03" db="EMBL/GenBank/DDBJ databases">
        <title>Mating type loci evolution in Malassezia.</title>
        <authorList>
            <person name="Coelho M.A."/>
        </authorList>
    </citation>
    <scope>NUCLEOTIDE SEQUENCE</scope>
    <source>
        <strain evidence="3">CBS 11721</strain>
    </source>
</reference>
<evidence type="ECO:0000313" key="3">
    <source>
        <dbReference type="EMBL" id="WFD36476.1"/>
    </source>
</evidence>
<dbReference type="EMBL" id="CP119881">
    <property type="protein sequence ID" value="WFD36476.1"/>
    <property type="molecule type" value="Genomic_DNA"/>
</dbReference>